<evidence type="ECO:0000259" key="2">
    <source>
        <dbReference type="PROSITE" id="PS50826"/>
    </source>
</evidence>
<reference evidence="4" key="1">
    <citation type="submission" date="2025-08" db="UniProtKB">
        <authorList>
            <consortium name="RefSeq"/>
        </authorList>
    </citation>
    <scope>IDENTIFICATION</scope>
    <source>
        <tissue evidence="4">Entire body</tissue>
    </source>
</reference>
<dbReference type="PROSITE" id="PS50826">
    <property type="entry name" value="RUN"/>
    <property type="match status" value="1"/>
</dbReference>
<dbReference type="InParanoid" id="A0A1W4X5N0"/>
<dbReference type="InterPro" id="IPR036034">
    <property type="entry name" value="PDZ_sf"/>
</dbReference>
<sequence length="439" mass="48839">MSVNDPLLKDLKGSVLGLIENINGNCFILDSNVGLIEFCILIEKVFSYGLNAQGNFVFTRQTEAWSWLESSVNNDNDIASFKYSSAVKFVKQEECLSTNKGRLRALIRYCLNDGCLYVPVKHFVRDSKSKAIIYKQNSILGDEILSEIFLSVLLQVSKIKFKLDASNTSFLDYTWDLPEVLKLELVPCKSLGISVSFVQEKALIVHIQSSSVLAENANVCVGDVLDSLNGVHICSSVKGKLNSIVRNSRGQPVLVKIVKVRNSKTNDLFSPIVALMKQLKLDPGISFNSSQDKGSGRKNKNSSTGFSAKYVGSSYIGMLGNTRQIDIAYKNLLSPFRQSETDKERKIVKKFVNIEIGELGVKVYDCETSQVILQHSFMEISACGSVTLMPNYFAYIVGDGYCDVATDFTCHIFYSKDIDLVFTLLQSIGQGFRRTHYAV</sequence>
<organism evidence="3 4">
    <name type="scientific">Agrilus planipennis</name>
    <name type="common">Emerald ash borer</name>
    <name type="synonym">Agrilus marcopoli</name>
    <dbReference type="NCBI Taxonomy" id="224129"/>
    <lineage>
        <taxon>Eukaryota</taxon>
        <taxon>Metazoa</taxon>
        <taxon>Ecdysozoa</taxon>
        <taxon>Arthropoda</taxon>
        <taxon>Hexapoda</taxon>
        <taxon>Insecta</taxon>
        <taxon>Pterygota</taxon>
        <taxon>Neoptera</taxon>
        <taxon>Endopterygota</taxon>
        <taxon>Coleoptera</taxon>
        <taxon>Polyphaga</taxon>
        <taxon>Elateriformia</taxon>
        <taxon>Buprestoidea</taxon>
        <taxon>Buprestidae</taxon>
        <taxon>Agrilinae</taxon>
        <taxon>Agrilus</taxon>
    </lineage>
</organism>
<dbReference type="PROSITE" id="PS01179">
    <property type="entry name" value="PID"/>
    <property type="match status" value="1"/>
</dbReference>
<dbReference type="Gene3D" id="1.20.58.900">
    <property type="match status" value="1"/>
</dbReference>
<dbReference type="OrthoDB" id="9044749at2759"/>
<dbReference type="AlphaFoldDB" id="A0A1W4X5N0"/>
<proteinExistence type="predicted"/>
<evidence type="ECO:0000313" key="4">
    <source>
        <dbReference type="RefSeq" id="XP_018331369.1"/>
    </source>
</evidence>
<dbReference type="SUPFAM" id="SSF50729">
    <property type="entry name" value="PH domain-like"/>
    <property type="match status" value="1"/>
</dbReference>
<dbReference type="STRING" id="224129.A0A1W4X5N0"/>
<dbReference type="InterPro" id="IPR011993">
    <property type="entry name" value="PH-like_dom_sf"/>
</dbReference>
<dbReference type="SUPFAM" id="SSF140741">
    <property type="entry name" value="RUN domain-like"/>
    <property type="match status" value="1"/>
</dbReference>
<evidence type="ECO:0000313" key="3">
    <source>
        <dbReference type="Proteomes" id="UP000192223"/>
    </source>
</evidence>
<dbReference type="KEGG" id="apln:108741176"/>
<dbReference type="CDD" id="cd17682">
    <property type="entry name" value="RUN_RUFY4_like"/>
    <property type="match status" value="1"/>
</dbReference>
<dbReference type="PANTHER" id="PTHR46753">
    <property type="entry name" value="FYVE AND COILED-COIL DOMAIN-CONTAINING PROTEIN 1"/>
    <property type="match status" value="1"/>
</dbReference>
<keyword evidence="3" id="KW-1185">Reference proteome</keyword>
<dbReference type="SUPFAM" id="SSF50156">
    <property type="entry name" value="PDZ domain-like"/>
    <property type="match status" value="1"/>
</dbReference>
<feature type="domain" description="RUN" evidence="2">
    <location>
        <begin position="29"/>
        <end position="168"/>
    </location>
</feature>
<dbReference type="InterPro" id="IPR037213">
    <property type="entry name" value="Run_dom_sf"/>
</dbReference>
<gene>
    <name evidence="4" type="primary">LOC108741176</name>
</gene>
<dbReference type="GeneID" id="108741176"/>
<dbReference type="InterPro" id="IPR004012">
    <property type="entry name" value="Run_dom"/>
</dbReference>
<dbReference type="RefSeq" id="XP_018331369.1">
    <property type="nucleotide sequence ID" value="XM_018475867.1"/>
</dbReference>
<dbReference type="Pfam" id="PF02759">
    <property type="entry name" value="RUN"/>
    <property type="match status" value="1"/>
</dbReference>
<feature type="domain" description="PID" evidence="1">
    <location>
        <begin position="306"/>
        <end position="432"/>
    </location>
</feature>
<accession>A0A1W4X5N0</accession>
<evidence type="ECO:0000259" key="1">
    <source>
        <dbReference type="PROSITE" id="PS01179"/>
    </source>
</evidence>
<protein>
    <submittedName>
        <fullName evidence="4">Uncharacterized protein LOC108741176 isoform X1</fullName>
    </submittedName>
</protein>
<dbReference type="Gene3D" id="2.30.29.30">
    <property type="entry name" value="Pleckstrin-homology domain (PH domain)/Phosphotyrosine-binding domain (PTB)"/>
    <property type="match status" value="1"/>
</dbReference>
<dbReference type="InterPro" id="IPR006020">
    <property type="entry name" value="PTB/PI_dom"/>
</dbReference>
<dbReference type="PANTHER" id="PTHR46753:SF3">
    <property type="entry name" value="PDZ DOMAIN-CONTAINING PROTEIN"/>
    <property type="match status" value="1"/>
</dbReference>
<name>A0A1W4X5N0_AGRPL</name>
<dbReference type="Pfam" id="PF00640">
    <property type="entry name" value="PID"/>
    <property type="match status" value="1"/>
</dbReference>
<dbReference type="Proteomes" id="UP000192223">
    <property type="component" value="Unplaced"/>
</dbReference>